<dbReference type="EC" id="2.7.7.48" evidence="2"/>
<comment type="similarity">
    <text evidence="2">Belongs to the RdRP family.</text>
</comment>
<reference evidence="7" key="1">
    <citation type="submission" date="2023-07" db="EMBL/GenBank/DDBJ databases">
        <title>draft genome sequence of fig (Ficus carica).</title>
        <authorList>
            <person name="Takahashi T."/>
            <person name="Nishimura K."/>
        </authorList>
    </citation>
    <scope>NUCLEOTIDE SEQUENCE</scope>
</reference>
<comment type="caution">
    <text evidence="7">The sequence shown here is derived from an EMBL/GenBank/DDBJ whole genome shotgun (WGS) entry which is preliminary data.</text>
</comment>
<dbReference type="EMBL" id="BTGU01000034">
    <property type="protein sequence ID" value="GMN50612.1"/>
    <property type="molecule type" value="Genomic_DNA"/>
</dbReference>
<keyword evidence="2" id="KW-0943">RNA-mediated gene silencing</keyword>
<feature type="domain" description="RDRP3-5 N-terminal" evidence="5">
    <location>
        <begin position="9"/>
        <end position="75"/>
    </location>
</feature>
<dbReference type="InterPro" id="IPR058697">
    <property type="entry name" value="RDRP3-5_N"/>
</dbReference>
<keyword evidence="2" id="KW-0694">RNA-binding</keyword>
<evidence type="ECO:0000256" key="3">
    <source>
        <dbReference type="SAM" id="MobiDB-lite"/>
    </source>
</evidence>
<evidence type="ECO:0000313" key="8">
    <source>
        <dbReference type="Proteomes" id="UP001187192"/>
    </source>
</evidence>
<comment type="catalytic activity">
    <reaction evidence="2">
        <text>RNA(n) + a ribonucleoside 5'-triphosphate = RNA(n+1) + diphosphate</text>
        <dbReference type="Rhea" id="RHEA:21248"/>
        <dbReference type="Rhea" id="RHEA-COMP:14527"/>
        <dbReference type="Rhea" id="RHEA-COMP:17342"/>
        <dbReference type="ChEBI" id="CHEBI:33019"/>
        <dbReference type="ChEBI" id="CHEBI:61557"/>
        <dbReference type="ChEBI" id="CHEBI:140395"/>
        <dbReference type="EC" id="2.7.7.48"/>
    </reaction>
</comment>
<proteinExistence type="inferred from homology"/>
<evidence type="ECO:0000259" key="6">
    <source>
        <dbReference type="Pfam" id="PF26252"/>
    </source>
</evidence>
<sequence>MDVSDLHAEVPLPRSAEKLLDEICAKHNLPPADAELRRKLASAGEDRALQVLRTIADSTTKVRSLPGFATHLFRQSPSPPPPPQSSPSRSPAPENPRPYDSPGTLITNSPGTLITNSPARRNGGEAPEMEALGELEFRKQFLILNYIGGNELQSVTTAEEIRSLKPLSMVQFEKQYHDWESGKTHKYHCHVSPEGSYRFKGPYVEKTKTHLQKVIGDDNVLMVKFAEEAAAENFSVGSRDQNYAGYSKICREVFKDGGKEEKKKDPTSSPVKCYFVRINSNAWIDQSASYILSNRTISEARHLFMHARTVSTVSNYMVRFSLILSKTLTLKIDLSSVNIDIIEDEYCQDKSGNRIYRDGKPLIHTDGTGFISEDLALLCPKNLYRGKFVDDQNNKVLSSPIVIRLHYINFLGTDYEILHTRDEREDNVAVMEHRGTETLEPPLLMQFRMFNQGHAVKGTCLVNRKLELKTIKIRRSMVKVEPDPELSNYQTANSLEIVGTSNPPKKTHLSRNLIALLSCGGVPEKYFKHLVWNTLRESHGAFNSKRTAIRVAINQGGLDNGSIVARMILSGIPLEEPFLQHRLSVLVKEERKGLRGGKLSVDDCFYLMGTADPTGKLEHDEVCIILANGQVSGKVLVYRNPGLHFGDIHVLKATYIEEEELESFVGNAKYAIFFSRKGPRSIADEIATGDFDGDMYWVSRNPEVWHLASS</sequence>
<feature type="compositionally biased region" description="Polar residues" evidence="3">
    <location>
        <begin position="104"/>
        <end position="119"/>
    </location>
</feature>
<protein>
    <recommendedName>
        <fullName evidence="2">RNA-dependent RNA polymerase</fullName>
        <ecNumber evidence="2">2.7.7.48</ecNumber>
    </recommendedName>
</protein>
<dbReference type="GO" id="GO:0030422">
    <property type="term" value="P:siRNA processing"/>
    <property type="evidence" value="ECO:0007669"/>
    <property type="project" value="TreeGrafter"/>
</dbReference>
<keyword evidence="8" id="KW-1185">Reference proteome</keyword>
<comment type="function">
    <text evidence="1 2">Probably involved in the RNA silencing pathway and required for the generation of small interfering RNAs (siRNAs).</text>
</comment>
<dbReference type="InterPro" id="IPR057596">
    <property type="entry name" value="RDRP_core"/>
</dbReference>
<dbReference type="PANTHER" id="PTHR23079">
    <property type="entry name" value="RNA-DEPENDENT RNA POLYMERASE"/>
    <property type="match status" value="1"/>
</dbReference>
<keyword evidence="2" id="KW-0548">Nucleotidyltransferase</keyword>
<name>A0AA88ACB2_FICCA</name>
<dbReference type="Pfam" id="PF26249">
    <property type="entry name" value="4HB_RdRP3_N"/>
    <property type="match status" value="1"/>
</dbReference>
<dbReference type="Pfam" id="PF26252">
    <property type="entry name" value="RdRP_helical"/>
    <property type="match status" value="1"/>
</dbReference>
<dbReference type="InterPro" id="IPR058751">
    <property type="entry name" value="RDRP_helical"/>
</dbReference>
<feature type="region of interest" description="Disordered" evidence="3">
    <location>
        <begin position="71"/>
        <end position="125"/>
    </location>
</feature>
<dbReference type="AlphaFoldDB" id="A0AA88ACB2"/>
<evidence type="ECO:0000256" key="2">
    <source>
        <dbReference type="RuleBase" id="RU363098"/>
    </source>
</evidence>
<evidence type="ECO:0000256" key="1">
    <source>
        <dbReference type="ARBA" id="ARBA00093763"/>
    </source>
</evidence>
<dbReference type="PANTHER" id="PTHR23079:SF55">
    <property type="entry name" value="RNA-DIRECTED RNA POLYMERASE"/>
    <property type="match status" value="1"/>
</dbReference>
<feature type="domain" description="RDRP helical" evidence="6">
    <location>
        <begin position="127"/>
        <end position="175"/>
    </location>
</feature>
<evidence type="ECO:0000313" key="7">
    <source>
        <dbReference type="EMBL" id="GMN50612.1"/>
    </source>
</evidence>
<dbReference type="Proteomes" id="UP001187192">
    <property type="component" value="Unassembled WGS sequence"/>
</dbReference>
<keyword evidence="2" id="KW-0808">Transferase</keyword>
<evidence type="ECO:0000259" key="5">
    <source>
        <dbReference type="Pfam" id="PF26249"/>
    </source>
</evidence>
<dbReference type="Pfam" id="PF05183">
    <property type="entry name" value="RdRP"/>
    <property type="match status" value="2"/>
</dbReference>
<organism evidence="7 8">
    <name type="scientific">Ficus carica</name>
    <name type="common">Common fig</name>
    <dbReference type="NCBI Taxonomy" id="3494"/>
    <lineage>
        <taxon>Eukaryota</taxon>
        <taxon>Viridiplantae</taxon>
        <taxon>Streptophyta</taxon>
        <taxon>Embryophyta</taxon>
        <taxon>Tracheophyta</taxon>
        <taxon>Spermatophyta</taxon>
        <taxon>Magnoliopsida</taxon>
        <taxon>eudicotyledons</taxon>
        <taxon>Gunneridae</taxon>
        <taxon>Pentapetalae</taxon>
        <taxon>rosids</taxon>
        <taxon>fabids</taxon>
        <taxon>Rosales</taxon>
        <taxon>Moraceae</taxon>
        <taxon>Ficeae</taxon>
        <taxon>Ficus</taxon>
    </lineage>
</organism>
<dbReference type="GO" id="GO:0003723">
    <property type="term" value="F:RNA binding"/>
    <property type="evidence" value="ECO:0007669"/>
    <property type="project" value="UniProtKB-KW"/>
</dbReference>
<gene>
    <name evidence="7" type="ORF">TIFTF001_019770</name>
</gene>
<accession>A0AA88ACB2</accession>
<evidence type="ECO:0000259" key="4">
    <source>
        <dbReference type="Pfam" id="PF05183"/>
    </source>
</evidence>
<keyword evidence="2" id="KW-0696">RNA-directed RNA polymerase</keyword>
<dbReference type="GO" id="GO:0031380">
    <property type="term" value="C:nuclear RNA-directed RNA polymerase complex"/>
    <property type="evidence" value="ECO:0007669"/>
    <property type="project" value="TreeGrafter"/>
</dbReference>
<dbReference type="GO" id="GO:0003968">
    <property type="term" value="F:RNA-directed RNA polymerase activity"/>
    <property type="evidence" value="ECO:0007669"/>
    <property type="project" value="UniProtKB-KW"/>
</dbReference>
<dbReference type="InterPro" id="IPR007855">
    <property type="entry name" value="RDRP"/>
</dbReference>
<feature type="domain" description="RDRP core" evidence="4">
    <location>
        <begin position="436"/>
        <end position="705"/>
    </location>
</feature>
<feature type="domain" description="RDRP core" evidence="4">
    <location>
        <begin position="197"/>
        <end position="384"/>
    </location>
</feature>